<evidence type="ECO:0000259" key="7">
    <source>
        <dbReference type="PROSITE" id="PS50089"/>
    </source>
</evidence>
<dbReference type="GO" id="GO:0030674">
    <property type="term" value="F:protein-macromolecule adaptor activity"/>
    <property type="evidence" value="ECO:0007669"/>
    <property type="project" value="TreeGrafter"/>
</dbReference>
<evidence type="ECO:0000256" key="1">
    <source>
        <dbReference type="ARBA" id="ARBA00004492"/>
    </source>
</evidence>
<dbReference type="InterPro" id="IPR001841">
    <property type="entry name" value="Znf_RING"/>
</dbReference>
<keyword evidence="4" id="KW-0862">Zinc</keyword>
<dbReference type="GO" id="GO:0008270">
    <property type="term" value="F:zinc ion binding"/>
    <property type="evidence" value="ECO:0007669"/>
    <property type="project" value="UniProtKB-KW"/>
</dbReference>
<dbReference type="InterPro" id="IPR013083">
    <property type="entry name" value="Znf_RING/FYVE/PHD"/>
</dbReference>
<dbReference type="GO" id="GO:0007033">
    <property type="term" value="P:vacuole organization"/>
    <property type="evidence" value="ECO:0007669"/>
    <property type="project" value="TreeGrafter"/>
</dbReference>
<name>B4LVQ8_DROVI</name>
<organism evidence="8 9">
    <name type="scientific">Drosophila virilis</name>
    <name type="common">Fruit fly</name>
    <dbReference type="NCBI Taxonomy" id="7244"/>
    <lineage>
        <taxon>Eukaryota</taxon>
        <taxon>Metazoa</taxon>
        <taxon>Ecdysozoa</taxon>
        <taxon>Arthropoda</taxon>
        <taxon>Hexapoda</taxon>
        <taxon>Insecta</taxon>
        <taxon>Pterygota</taxon>
        <taxon>Neoptera</taxon>
        <taxon>Endopterygota</taxon>
        <taxon>Diptera</taxon>
        <taxon>Brachycera</taxon>
        <taxon>Muscomorpha</taxon>
        <taxon>Ephydroidea</taxon>
        <taxon>Drosophilidae</taxon>
        <taxon>Drosophila</taxon>
    </lineage>
</organism>
<evidence type="ECO:0000256" key="2">
    <source>
        <dbReference type="ARBA" id="ARBA00022723"/>
    </source>
</evidence>
<comment type="subcellular location">
    <subcellularLocation>
        <location evidence="1">Late endosome membrane</location>
        <topology evidence="1">Peripheral membrane protein</topology>
        <orientation evidence="1">Cytoplasmic side</orientation>
    </subcellularLocation>
</comment>
<evidence type="ECO:0000256" key="4">
    <source>
        <dbReference type="ARBA" id="ARBA00022833"/>
    </source>
</evidence>
<keyword evidence="9" id="KW-1185">Reference proteome</keyword>
<proteinExistence type="predicted"/>
<evidence type="ECO:0000313" key="9">
    <source>
        <dbReference type="Proteomes" id="UP000008792"/>
    </source>
</evidence>
<dbReference type="AlphaFoldDB" id="B4LVQ8"/>
<evidence type="ECO:0000256" key="3">
    <source>
        <dbReference type="ARBA" id="ARBA00022771"/>
    </source>
</evidence>
<dbReference type="Proteomes" id="UP000008792">
    <property type="component" value="Unassembled WGS sequence"/>
</dbReference>
<keyword evidence="3 6" id="KW-0863">Zinc-finger</keyword>
<dbReference type="OrthoDB" id="26184at2759"/>
<dbReference type="GO" id="GO:0030897">
    <property type="term" value="C:HOPS complex"/>
    <property type="evidence" value="ECO:0007669"/>
    <property type="project" value="TreeGrafter"/>
</dbReference>
<dbReference type="GO" id="GO:0031902">
    <property type="term" value="C:late endosome membrane"/>
    <property type="evidence" value="ECO:0007669"/>
    <property type="project" value="UniProtKB-SubCell"/>
</dbReference>
<sequence>MSVFQWKSVELFGLINLPSIKLNDINAEITAHCCNRVKAVNGTTNSTLVLCDNNGYVHVLLEDNIKAKRISFKCCYNHPPIKLCALTTNNLLAVLTQTDTFSLCISIYDLNLIKKEVHPCIATTIFPATSVATFMQAEVIGPDKLFALGIGLDKGDLLLHVGNINRDLSLNIRRHAIASSSINGIQFGSCNQQSDIKIYDVFVVSLNGVYCIALNDKGEVDAKTVLDSNKNTPNQCCTISQPITSDAFLVVGRYDAIYCFNRNCRGSCYAIEGQKQYLSLVENHLIAVVKTHFGSMLIVIDINNKLIVLRKQISSLLCIMTGNNLYYVLSKDESSKNECTYNMDMLKEHNTNIKIRTLITNCMHDIALMLLKREGSEYQNAAYVRLKYGNNLLVKGSFTRAVAEYAQTIGVVKPYHIISKLLSSRHNDNLIEYMNKLLKSESATIEHQKLLQSCFDRQKLLYRIQQLWIFKNDTTRICDFKEISARRVNISSLIDAWSHLQIADFSKADEVEVLDFFLEYGRELLSVHSTDFLKTVKSLIRNQIIKNILRFLTIFSYNAEFCANLLSDYIENGSTNDEKLHYHLLMLYLSLWRDNKISSKYIIDFIERVPLRLENTLILSKAYSFSFGNGNLENIEELKLIADEQKHFFEDNIKKNPNLASLLTTDPHSVLMILQKIYSSLDIQMKDVKSILAEKLIKNGIHAKSEIQSIEDLNYDIESKSSLLFHYKLHPIEFRNKCCDICKQPLKMPSVYFLCQHSFHKDCLRYNYHTKKEDDAGCVLCNENIKFFVPDYGKSELSSKSCDPIKRISNVFASGMDKLILSEEVGCIL</sequence>
<dbReference type="PANTHER" id="PTHR23323">
    <property type="entry name" value="VACUOLAR PROTEIN SORTING-ASSOCIATED PROTEIN"/>
    <property type="match status" value="1"/>
</dbReference>
<dbReference type="Gene3D" id="3.30.40.10">
    <property type="entry name" value="Zinc/RING finger domain, C3HC4 (zinc finger)"/>
    <property type="match status" value="1"/>
</dbReference>
<dbReference type="InParanoid" id="B4LVQ8"/>
<dbReference type="GO" id="GO:0006904">
    <property type="term" value="P:vesicle docking involved in exocytosis"/>
    <property type="evidence" value="ECO:0007669"/>
    <property type="project" value="TreeGrafter"/>
</dbReference>
<dbReference type="PANTHER" id="PTHR23323:SF24">
    <property type="entry name" value="VACUOLAR PROTEIN SORTING-ASSOCIATED PROTEIN 11 HOMOLOG"/>
    <property type="match status" value="1"/>
</dbReference>
<gene>
    <name evidence="8" type="primary">Dvir\GJ23593</name>
    <name evidence="8" type="ORF">Dvir_GJ23593</name>
</gene>
<dbReference type="SUPFAM" id="SSF57850">
    <property type="entry name" value="RING/U-box"/>
    <property type="match status" value="1"/>
</dbReference>
<dbReference type="InterPro" id="IPR057307">
    <property type="entry name" value="PEP5_VPS11_N"/>
</dbReference>
<dbReference type="PROSITE" id="PS50089">
    <property type="entry name" value="ZF_RING_2"/>
    <property type="match status" value="1"/>
</dbReference>
<protein>
    <recommendedName>
        <fullName evidence="7">RING-type domain-containing protein</fullName>
    </recommendedName>
</protein>
<feature type="domain" description="RING-type" evidence="7">
    <location>
        <begin position="739"/>
        <end position="782"/>
    </location>
</feature>
<accession>B4LVQ8</accession>
<keyword evidence="2" id="KW-0479">Metal-binding</keyword>
<reference evidence="8 9" key="1">
    <citation type="journal article" date="2007" name="Nature">
        <title>Evolution of genes and genomes on the Drosophila phylogeny.</title>
        <authorList>
            <consortium name="Drosophila 12 Genomes Consortium"/>
            <person name="Clark A.G."/>
            <person name="Eisen M.B."/>
            <person name="Smith D.R."/>
            <person name="Bergman C.M."/>
            <person name="Oliver B."/>
            <person name="Markow T.A."/>
            <person name="Kaufman T.C."/>
            <person name="Kellis M."/>
            <person name="Gelbart W."/>
            <person name="Iyer V.N."/>
            <person name="Pollard D.A."/>
            <person name="Sackton T.B."/>
            <person name="Larracuente A.M."/>
            <person name="Singh N.D."/>
            <person name="Abad J.P."/>
            <person name="Abt D.N."/>
            <person name="Adryan B."/>
            <person name="Aguade M."/>
            <person name="Akashi H."/>
            <person name="Anderson W.W."/>
            <person name="Aquadro C.F."/>
            <person name="Ardell D.H."/>
            <person name="Arguello R."/>
            <person name="Artieri C.G."/>
            <person name="Barbash D.A."/>
            <person name="Barker D."/>
            <person name="Barsanti P."/>
            <person name="Batterham P."/>
            <person name="Batzoglou S."/>
            <person name="Begun D."/>
            <person name="Bhutkar A."/>
            <person name="Blanco E."/>
            <person name="Bosak S.A."/>
            <person name="Bradley R.K."/>
            <person name="Brand A.D."/>
            <person name="Brent M.R."/>
            <person name="Brooks A.N."/>
            <person name="Brown R.H."/>
            <person name="Butlin R.K."/>
            <person name="Caggese C."/>
            <person name="Calvi B.R."/>
            <person name="Bernardo de Carvalho A."/>
            <person name="Caspi A."/>
            <person name="Castrezana S."/>
            <person name="Celniker S.E."/>
            <person name="Chang J.L."/>
            <person name="Chapple C."/>
            <person name="Chatterji S."/>
            <person name="Chinwalla A."/>
            <person name="Civetta A."/>
            <person name="Clifton S.W."/>
            <person name="Comeron J.M."/>
            <person name="Costello J.C."/>
            <person name="Coyne J.A."/>
            <person name="Daub J."/>
            <person name="David R.G."/>
            <person name="Delcher A.L."/>
            <person name="Delehaunty K."/>
            <person name="Do C.B."/>
            <person name="Ebling H."/>
            <person name="Edwards K."/>
            <person name="Eickbush T."/>
            <person name="Evans J.D."/>
            <person name="Filipski A."/>
            <person name="Findeiss S."/>
            <person name="Freyhult E."/>
            <person name="Fulton L."/>
            <person name="Fulton R."/>
            <person name="Garcia A.C."/>
            <person name="Gardiner A."/>
            <person name="Garfield D.A."/>
            <person name="Garvin B.E."/>
            <person name="Gibson G."/>
            <person name="Gilbert D."/>
            <person name="Gnerre S."/>
            <person name="Godfrey J."/>
            <person name="Good R."/>
            <person name="Gotea V."/>
            <person name="Gravely B."/>
            <person name="Greenberg A.J."/>
            <person name="Griffiths-Jones S."/>
            <person name="Gross S."/>
            <person name="Guigo R."/>
            <person name="Gustafson E.A."/>
            <person name="Haerty W."/>
            <person name="Hahn M.W."/>
            <person name="Halligan D.L."/>
            <person name="Halpern A.L."/>
            <person name="Halter G.M."/>
            <person name="Han M.V."/>
            <person name="Heger A."/>
            <person name="Hillier L."/>
            <person name="Hinrichs A.S."/>
            <person name="Holmes I."/>
            <person name="Hoskins R.A."/>
            <person name="Hubisz M.J."/>
            <person name="Hultmark D."/>
            <person name="Huntley M.A."/>
            <person name="Jaffe D.B."/>
            <person name="Jagadeeshan S."/>
            <person name="Jeck W.R."/>
            <person name="Johnson J."/>
            <person name="Jones C.D."/>
            <person name="Jordan W.C."/>
            <person name="Karpen G.H."/>
            <person name="Kataoka E."/>
            <person name="Keightley P.D."/>
            <person name="Kheradpour P."/>
            <person name="Kirkness E.F."/>
            <person name="Koerich L.B."/>
            <person name="Kristiansen K."/>
            <person name="Kudrna D."/>
            <person name="Kulathinal R.J."/>
            <person name="Kumar S."/>
            <person name="Kwok R."/>
            <person name="Lander E."/>
            <person name="Langley C.H."/>
            <person name="Lapoint R."/>
            <person name="Lazzaro B.P."/>
            <person name="Lee S.J."/>
            <person name="Levesque L."/>
            <person name="Li R."/>
            <person name="Lin C.F."/>
            <person name="Lin M.F."/>
            <person name="Lindblad-Toh K."/>
            <person name="Llopart A."/>
            <person name="Long M."/>
            <person name="Low L."/>
            <person name="Lozovsky E."/>
            <person name="Lu J."/>
            <person name="Luo M."/>
            <person name="Machado C.A."/>
            <person name="Makalowski W."/>
            <person name="Marzo M."/>
            <person name="Matsuda M."/>
            <person name="Matzkin L."/>
            <person name="McAllister B."/>
            <person name="McBride C.S."/>
            <person name="McKernan B."/>
            <person name="McKernan K."/>
            <person name="Mendez-Lago M."/>
            <person name="Minx P."/>
            <person name="Mollenhauer M.U."/>
            <person name="Montooth K."/>
            <person name="Mount S.M."/>
            <person name="Mu X."/>
            <person name="Myers E."/>
            <person name="Negre B."/>
            <person name="Newfeld S."/>
            <person name="Nielsen R."/>
            <person name="Noor M.A."/>
            <person name="O'Grady P."/>
            <person name="Pachter L."/>
            <person name="Papaceit M."/>
            <person name="Parisi M.J."/>
            <person name="Parisi M."/>
            <person name="Parts L."/>
            <person name="Pedersen J.S."/>
            <person name="Pesole G."/>
            <person name="Phillippy A.M."/>
            <person name="Ponting C.P."/>
            <person name="Pop M."/>
            <person name="Porcelli D."/>
            <person name="Powell J.R."/>
            <person name="Prohaska S."/>
            <person name="Pruitt K."/>
            <person name="Puig M."/>
            <person name="Quesneville H."/>
            <person name="Ram K.R."/>
            <person name="Rand D."/>
            <person name="Rasmussen M.D."/>
            <person name="Reed L.K."/>
            <person name="Reenan R."/>
            <person name="Reily A."/>
            <person name="Remington K.A."/>
            <person name="Rieger T.T."/>
            <person name="Ritchie M.G."/>
            <person name="Robin C."/>
            <person name="Rogers Y.H."/>
            <person name="Rohde C."/>
            <person name="Rozas J."/>
            <person name="Rubenfield M.J."/>
            <person name="Ruiz A."/>
            <person name="Russo S."/>
            <person name="Salzberg S.L."/>
            <person name="Sanchez-Gracia A."/>
            <person name="Saranga D.J."/>
            <person name="Sato H."/>
            <person name="Schaeffer S.W."/>
            <person name="Schatz M.C."/>
            <person name="Schlenke T."/>
            <person name="Schwartz R."/>
            <person name="Segarra C."/>
            <person name="Singh R.S."/>
            <person name="Sirot L."/>
            <person name="Sirota M."/>
            <person name="Sisneros N.B."/>
            <person name="Smith C.D."/>
            <person name="Smith T.F."/>
            <person name="Spieth J."/>
            <person name="Stage D.E."/>
            <person name="Stark A."/>
            <person name="Stephan W."/>
            <person name="Strausberg R.L."/>
            <person name="Strempel S."/>
            <person name="Sturgill D."/>
            <person name="Sutton G."/>
            <person name="Sutton G.G."/>
            <person name="Tao W."/>
            <person name="Teichmann S."/>
            <person name="Tobari Y.N."/>
            <person name="Tomimura Y."/>
            <person name="Tsolas J.M."/>
            <person name="Valente V.L."/>
            <person name="Venter E."/>
            <person name="Venter J.C."/>
            <person name="Vicario S."/>
            <person name="Vieira F.G."/>
            <person name="Vilella A.J."/>
            <person name="Villasante A."/>
            <person name="Walenz B."/>
            <person name="Wang J."/>
            <person name="Wasserman M."/>
            <person name="Watts T."/>
            <person name="Wilson D."/>
            <person name="Wilson R.K."/>
            <person name="Wing R.A."/>
            <person name="Wolfner M.F."/>
            <person name="Wong A."/>
            <person name="Wong G.K."/>
            <person name="Wu C.I."/>
            <person name="Wu G."/>
            <person name="Yamamoto D."/>
            <person name="Yang H.P."/>
            <person name="Yang S.P."/>
            <person name="Yorke J.A."/>
            <person name="Yoshida K."/>
            <person name="Zdobnov E."/>
            <person name="Zhang P."/>
            <person name="Zhang Y."/>
            <person name="Zimin A.V."/>
            <person name="Baldwin J."/>
            <person name="Abdouelleil A."/>
            <person name="Abdulkadir J."/>
            <person name="Abebe A."/>
            <person name="Abera B."/>
            <person name="Abreu J."/>
            <person name="Acer S.C."/>
            <person name="Aftuck L."/>
            <person name="Alexander A."/>
            <person name="An P."/>
            <person name="Anderson E."/>
            <person name="Anderson S."/>
            <person name="Arachi H."/>
            <person name="Azer M."/>
            <person name="Bachantsang P."/>
            <person name="Barry A."/>
            <person name="Bayul T."/>
            <person name="Berlin A."/>
            <person name="Bessette D."/>
            <person name="Bloom T."/>
            <person name="Blye J."/>
            <person name="Boguslavskiy L."/>
            <person name="Bonnet C."/>
            <person name="Boukhgalter B."/>
            <person name="Bourzgui I."/>
            <person name="Brown A."/>
            <person name="Cahill P."/>
            <person name="Channer S."/>
            <person name="Cheshatsang Y."/>
            <person name="Chuda L."/>
            <person name="Citroen M."/>
            <person name="Collymore A."/>
            <person name="Cooke P."/>
            <person name="Costello M."/>
            <person name="D'Aco K."/>
            <person name="Daza R."/>
            <person name="De Haan G."/>
            <person name="DeGray S."/>
            <person name="DeMaso C."/>
            <person name="Dhargay N."/>
            <person name="Dooley K."/>
            <person name="Dooley E."/>
            <person name="Doricent M."/>
            <person name="Dorje P."/>
            <person name="Dorjee K."/>
            <person name="Dupes A."/>
            <person name="Elong R."/>
            <person name="Falk J."/>
            <person name="Farina A."/>
            <person name="Faro S."/>
            <person name="Ferguson D."/>
            <person name="Fisher S."/>
            <person name="Foley C.D."/>
            <person name="Franke A."/>
            <person name="Friedrich D."/>
            <person name="Gadbois L."/>
            <person name="Gearin G."/>
            <person name="Gearin C.R."/>
            <person name="Giannoukos G."/>
            <person name="Goode T."/>
            <person name="Graham J."/>
            <person name="Grandbois E."/>
            <person name="Grewal S."/>
            <person name="Gyaltsen K."/>
            <person name="Hafez N."/>
            <person name="Hagos B."/>
            <person name="Hall J."/>
            <person name="Henson C."/>
            <person name="Hollinger A."/>
            <person name="Honan T."/>
            <person name="Huard M.D."/>
            <person name="Hughes L."/>
            <person name="Hurhula B."/>
            <person name="Husby M.E."/>
            <person name="Kamat A."/>
            <person name="Kanga B."/>
            <person name="Kashin S."/>
            <person name="Khazanovich D."/>
            <person name="Kisner P."/>
            <person name="Lance K."/>
            <person name="Lara M."/>
            <person name="Lee W."/>
            <person name="Lennon N."/>
            <person name="Letendre F."/>
            <person name="LeVine R."/>
            <person name="Lipovsky A."/>
            <person name="Liu X."/>
            <person name="Liu J."/>
            <person name="Liu S."/>
            <person name="Lokyitsang T."/>
            <person name="Lokyitsang Y."/>
            <person name="Lubonja R."/>
            <person name="Lui A."/>
            <person name="MacDonald P."/>
            <person name="Magnisalis V."/>
            <person name="Maru K."/>
            <person name="Matthews C."/>
            <person name="McCusker W."/>
            <person name="McDonough S."/>
            <person name="Mehta T."/>
            <person name="Meldrim J."/>
            <person name="Meneus L."/>
            <person name="Mihai O."/>
            <person name="Mihalev A."/>
            <person name="Mihova T."/>
            <person name="Mittelman R."/>
            <person name="Mlenga V."/>
            <person name="Montmayeur A."/>
            <person name="Mulrain L."/>
            <person name="Navidi A."/>
            <person name="Naylor J."/>
            <person name="Negash T."/>
            <person name="Nguyen T."/>
            <person name="Nguyen N."/>
            <person name="Nicol R."/>
            <person name="Norbu C."/>
            <person name="Norbu N."/>
            <person name="Novod N."/>
            <person name="O'Neill B."/>
            <person name="Osman S."/>
            <person name="Markiewicz E."/>
            <person name="Oyono O.L."/>
            <person name="Patti C."/>
            <person name="Phunkhang P."/>
            <person name="Pierre F."/>
            <person name="Priest M."/>
            <person name="Raghuraman S."/>
            <person name="Rege F."/>
            <person name="Reyes R."/>
            <person name="Rise C."/>
            <person name="Rogov P."/>
            <person name="Ross K."/>
            <person name="Ryan E."/>
            <person name="Settipalli S."/>
            <person name="Shea T."/>
            <person name="Sherpa N."/>
            <person name="Shi L."/>
            <person name="Shih D."/>
            <person name="Sparrow T."/>
            <person name="Spaulding J."/>
            <person name="Stalker J."/>
            <person name="Stange-Thomann N."/>
            <person name="Stavropoulos S."/>
            <person name="Stone C."/>
            <person name="Strader C."/>
            <person name="Tesfaye S."/>
            <person name="Thomson T."/>
            <person name="Thoulutsang Y."/>
            <person name="Thoulutsang D."/>
            <person name="Topham K."/>
            <person name="Topping I."/>
            <person name="Tsamla T."/>
            <person name="Vassiliev H."/>
            <person name="Vo A."/>
            <person name="Wangchuk T."/>
            <person name="Wangdi T."/>
            <person name="Weiand M."/>
            <person name="Wilkinson J."/>
            <person name="Wilson A."/>
            <person name="Yadav S."/>
            <person name="Young G."/>
            <person name="Yu Q."/>
            <person name="Zembek L."/>
            <person name="Zhong D."/>
            <person name="Zimmer A."/>
            <person name="Zwirko Z."/>
            <person name="Jaffe D.B."/>
            <person name="Alvarez P."/>
            <person name="Brockman W."/>
            <person name="Butler J."/>
            <person name="Chin C."/>
            <person name="Gnerre S."/>
            <person name="Grabherr M."/>
            <person name="Kleber M."/>
            <person name="Mauceli E."/>
            <person name="MacCallum I."/>
        </authorList>
    </citation>
    <scope>NUCLEOTIDE SEQUENCE [LARGE SCALE GENOMIC DNA]</scope>
    <source>
        <strain evidence="9">Tucson 15010-1051.87</strain>
    </source>
</reference>
<evidence type="ECO:0000313" key="8">
    <source>
        <dbReference type="EMBL" id="EDW66481.1"/>
    </source>
</evidence>
<dbReference type="PhylomeDB" id="B4LVQ8"/>
<dbReference type="KEGG" id="dvi:6629703"/>
<dbReference type="EMBL" id="CH940650">
    <property type="protein sequence ID" value="EDW66481.1"/>
    <property type="molecule type" value="Genomic_DNA"/>
</dbReference>
<dbReference type="eggNOG" id="KOG2114">
    <property type="taxonomic scope" value="Eukaryota"/>
</dbReference>
<dbReference type="OMA" id="SVLEWKK"/>
<dbReference type="GO" id="GO:0007032">
    <property type="term" value="P:endosome organization"/>
    <property type="evidence" value="ECO:0007669"/>
    <property type="project" value="TreeGrafter"/>
</dbReference>
<dbReference type="Pfam" id="PF23341">
    <property type="entry name" value="PEP5_VPS11_N"/>
    <property type="match status" value="1"/>
</dbReference>
<evidence type="ECO:0000256" key="6">
    <source>
        <dbReference type="PROSITE-ProRule" id="PRU00175"/>
    </source>
</evidence>
<dbReference type="STRING" id="7244.B4LVQ8"/>
<evidence type="ECO:0000256" key="5">
    <source>
        <dbReference type="ARBA" id="ARBA00023136"/>
    </source>
</evidence>
<dbReference type="FunCoup" id="B4LVQ8">
    <property type="interactions" value="1111"/>
</dbReference>
<dbReference type="GO" id="GO:0048284">
    <property type="term" value="P:organelle fusion"/>
    <property type="evidence" value="ECO:0007669"/>
    <property type="project" value="TreeGrafter"/>
</dbReference>
<keyword evidence="5" id="KW-0472">Membrane</keyword>
<dbReference type="HOGENOM" id="CLU_387936_0_0_1"/>